<dbReference type="OrthoDB" id="1936933at2"/>
<proteinExistence type="predicted"/>
<dbReference type="AlphaFoldDB" id="A0A174DC63"/>
<dbReference type="Proteomes" id="UP000095558">
    <property type="component" value="Unassembled WGS sequence"/>
</dbReference>
<gene>
    <name evidence="1" type="ORF">ERS852470_03326</name>
</gene>
<sequence>MATIKRDGRITEIEVGCKKCRIVGYQSNGRKAIKRNVFKQGYITFELEDGTEVKQYMLIAPWNTYLFYKLIKAIKAEGFNIFNECDAFDENEIIGKEVVIELENEVKDSGEYINVTNIYNVEEGEIIIAYDNKLKEKKYSEMEKNKEMSMEYIRSKANEVIPQQEITSEEDLMNF</sequence>
<dbReference type="EMBL" id="CYZV01000050">
    <property type="protein sequence ID" value="CUO77286.1"/>
    <property type="molecule type" value="Genomic_DNA"/>
</dbReference>
<reference evidence="1 2" key="1">
    <citation type="submission" date="2015-09" db="EMBL/GenBank/DDBJ databases">
        <authorList>
            <consortium name="Pathogen Informatics"/>
        </authorList>
    </citation>
    <scope>NUCLEOTIDE SEQUENCE [LARGE SCALE GENOMIC DNA]</scope>
    <source>
        <strain evidence="1 2">2789STDY5834855</strain>
    </source>
</reference>
<evidence type="ECO:0000313" key="1">
    <source>
        <dbReference type="EMBL" id="CUO77286.1"/>
    </source>
</evidence>
<dbReference type="RefSeq" id="WP_055277843.1">
    <property type="nucleotide sequence ID" value="NZ_CYYT01000012.1"/>
</dbReference>
<protein>
    <submittedName>
        <fullName evidence="1">Uncharacterized protein</fullName>
    </submittedName>
</protein>
<evidence type="ECO:0000313" key="2">
    <source>
        <dbReference type="Proteomes" id="UP000095558"/>
    </source>
</evidence>
<accession>A0A174DC63</accession>
<organism evidence="1 2">
    <name type="scientific">Clostridium disporicum</name>
    <dbReference type="NCBI Taxonomy" id="84024"/>
    <lineage>
        <taxon>Bacteria</taxon>
        <taxon>Bacillati</taxon>
        <taxon>Bacillota</taxon>
        <taxon>Clostridia</taxon>
        <taxon>Eubacteriales</taxon>
        <taxon>Clostridiaceae</taxon>
        <taxon>Clostridium</taxon>
    </lineage>
</organism>
<name>A0A174DC63_9CLOT</name>